<dbReference type="Proteomes" id="UP000299102">
    <property type="component" value="Unassembled WGS sequence"/>
</dbReference>
<evidence type="ECO:0000313" key="2">
    <source>
        <dbReference type="Proteomes" id="UP000299102"/>
    </source>
</evidence>
<protein>
    <submittedName>
        <fullName evidence="1">Uncharacterized protein</fullName>
    </submittedName>
</protein>
<sequence>MVAAACDICNPRGITGALLASEGNRVSNGEEEGLGHRNSHSLAEIQQRKLLLHTTSRKEPCASPAIQEVLNTIREAWAEPKSLFERWQQRATNSLVSLNGDVTAPKPARLTFASLSMHLYGTPHGAETLFRVKTFSRLHQCALLPARMKSSLIDVTYVTLPHEVYRCIGFDGALSRLIIPASFWASAKIPGDVLISAISNCANIYARSAL</sequence>
<gene>
    <name evidence="1" type="ORF">EVAR_3948_1</name>
</gene>
<dbReference type="AlphaFoldDB" id="A0A4C1SRJ0"/>
<dbReference type="EMBL" id="BGZK01000014">
    <property type="protein sequence ID" value="GBP04605.1"/>
    <property type="molecule type" value="Genomic_DNA"/>
</dbReference>
<reference evidence="1 2" key="1">
    <citation type="journal article" date="2019" name="Commun. Biol.">
        <title>The bagworm genome reveals a unique fibroin gene that provides high tensile strength.</title>
        <authorList>
            <person name="Kono N."/>
            <person name="Nakamura H."/>
            <person name="Ohtoshi R."/>
            <person name="Tomita M."/>
            <person name="Numata K."/>
            <person name="Arakawa K."/>
        </authorList>
    </citation>
    <scope>NUCLEOTIDE SEQUENCE [LARGE SCALE GENOMIC DNA]</scope>
</reference>
<dbReference type="OrthoDB" id="10561369at2759"/>
<organism evidence="1 2">
    <name type="scientific">Eumeta variegata</name>
    <name type="common">Bagworm moth</name>
    <name type="synonym">Eumeta japonica</name>
    <dbReference type="NCBI Taxonomy" id="151549"/>
    <lineage>
        <taxon>Eukaryota</taxon>
        <taxon>Metazoa</taxon>
        <taxon>Ecdysozoa</taxon>
        <taxon>Arthropoda</taxon>
        <taxon>Hexapoda</taxon>
        <taxon>Insecta</taxon>
        <taxon>Pterygota</taxon>
        <taxon>Neoptera</taxon>
        <taxon>Endopterygota</taxon>
        <taxon>Lepidoptera</taxon>
        <taxon>Glossata</taxon>
        <taxon>Ditrysia</taxon>
        <taxon>Tineoidea</taxon>
        <taxon>Psychidae</taxon>
        <taxon>Oiketicinae</taxon>
        <taxon>Eumeta</taxon>
    </lineage>
</organism>
<name>A0A4C1SRJ0_EUMVA</name>
<proteinExistence type="predicted"/>
<accession>A0A4C1SRJ0</accession>
<comment type="caution">
    <text evidence="1">The sequence shown here is derived from an EMBL/GenBank/DDBJ whole genome shotgun (WGS) entry which is preliminary data.</text>
</comment>
<evidence type="ECO:0000313" key="1">
    <source>
        <dbReference type="EMBL" id="GBP04605.1"/>
    </source>
</evidence>
<keyword evidence="2" id="KW-1185">Reference proteome</keyword>